<organism evidence="1 2">
    <name type="scientific">Lepagella muris</name>
    <dbReference type="NCBI Taxonomy" id="3032870"/>
    <lineage>
        <taxon>Bacteria</taxon>
        <taxon>Pseudomonadati</taxon>
        <taxon>Bacteroidota</taxon>
        <taxon>Bacteroidia</taxon>
        <taxon>Bacteroidales</taxon>
        <taxon>Muribaculaceae</taxon>
        <taxon>Lepagella</taxon>
    </lineage>
</organism>
<evidence type="ECO:0000313" key="1">
    <source>
        <dbReference type="EMBL" id="TGY76870.1"/>
    </source>
</evidence>
<proteinExistence type="predicted"/>
<gene>
    <name evidence="1" type="ORF">E5331_16850</name>
</gene>
<dbReference type="EMBL" id="SRYB01000034">
    <property type="protein sequence ID" value="TGY76870.1"/>
    <property type="molecule type" value="Genomic_DNA"/>
</dbReference>
<sequence length="688" mass="78452">MKIPAFKIFRLRRRALIGLGLAASFSPLFAQVNAEQVLTIGRNVLSMEDYMLSIQYFNQAIKAKPYLPDPYFFRAIAKLSLDDYQGAEEDCNKAIELNKFKTEAYKVRGFARQCLGKEEAAIDDYDIGLSHNPVDRNFLFYKAVAQTELKRYEGADSTFSTLLRLFPKFEEGWAARGRLNLEKGDTIAALNDLDAALNLSKSLINPYLIRASIEWKRKEWDKAAEDMDAAIRLRPEVADLYVNRAFIRYNSDDFFGAMSDYNYAIELDPKNTSALFNRALLRYEVKDLARSEADMTAVLEIEPANFHALYNRGLVRLEQDKNREALADFEAISKKYPRFYPVYYAMAEAHRNLGDMRSAMQLAFHADDLVKNYVKNPEKNPLDRPAIAAAESNDRNDHADHEESEIEVMDKFNRLVTVSDAVETQLSYNEKIKGRVQDRNVQVELEPIYALTLSETPLTLKSVSNYFRDLDDLNQQHYIAKMFYLNPGTPAAFDENDAERLFKYSDELKQLIASGKGRPIDRLALAVTLTMLKNYPEAIENLDKVIEIDDKFTVAYMARAFAKLADAQAKSKSRQEGADEKNDYLQRRALAAALQDVISDYDRAITLNPRLIFAWFNKGNIYYSAGDFTSALQCFSEAIKTDPNFGEAYFNRGLTYLQSGNKKQAFADLSKAGELGVLPSYNILKRMQ</sequence>
<dbReference type="Proteomes" id="UP000306319">
    <property type="component" value="Unassembled WGS sequence"/>
</dbReference>
<name>A0AC61RGM8_9BACT</name>
<accession>A0AC61RGM8</accession>
<protein>
    <submittedName>
        <fullName evidence="1">Tetratricopeptide repeat protein</fullName>
    </submittedName>
</protein>
<reference evidence="1" key="1">
    <citation type="submission" date="2019-04" db="EMBL/GenBank/DDBJ databases">
        <title>Microbes associate with the intestines of laboratory mice.</title>
        <authorList>
            <person name="Navarre W."/>
            <person name="Wong E."/>
            <person name="Huang K."/>
            <person name="Tropini C."/>
            <person name="Ng K."/>
            <person name="Yu B."/>
        </authorList>
    </citation>
    <scope>NUCLEOTIDE SEQUENCE</scope>
    <source>
        <strain evidence="1">NM04_E33</strain>
    </source>
</reference>
<keyword evidence="2" id="KW-1185">Reference proteome</keyword>
<evidence type="ECO:0000313" key="2">
    <source>
        <dbReference type="Proteomes" id="UP000306319"/>
    </source>
</evidence>
<comment type="caution">
    <text evidence="1">The sequence shown here is derived from an EMBL/GenBank/DDBJ whole genome shotgun (WGS) entry which is preliminary data.</text>
</comment>